<feature type="domain" description="DUF7053" evidence="2">
    <location>
        <begin position="3"/>
        <end position="173"/>
    </location>
</feature>
<gene>
    <name evidence="3" type="ORF">AB675_8649</name>
</gene>
<feature type="compositionally biased region" description="Gly residues" evidence="1">
    <location>
        <begin position="347"/>
        <end position="359"/>
    </location>
</feature>
<feature type="compositionally biased region" description="Polar residues" evidence="1">
    <location>
        <begin position="337"/>
        <end position="346"/>
    </location>
</feature>
<name>A0A0N1P378_9EURO</name>
<accession>A0A0N1P378</accession>
<dbReference type="Pfam" id="PF23155">
    <property type="entry name" value="DUF7053"/>
    <property type="match status" value="1"/>
</dbReference>
<feature type="region of interest" description="Disordered" evidence="1">
    <location>
        <begin position="189"/>
        <end position="242"/>
    </location>
</feature>
<dbReference type="EMBL" id="LFJN01000003">
    <property type="protein sequence ID" value="KPI44683.1"/>
    <property type="molecule type" value="Genomic_DNA"/>
</dbReference>
<evidence type="ECO:0000256" key="1">
    <source>
        <dbReference type="SAM" id="MobiDB-lite"/>
    </source>
</evidence>
<proteinExistence type="predicted"/>
<dbReference type="RefSeq" id="XP_018004646.1">
    <property type="nucleotide sequence ID" value="XM_018149112.1"/>
</dbReference>
<evidence type="ECO:0000313" key="4">
    <source>
        <dbReference type="Proteomes" id="UP000038010"/>
    </source>
</evidence>
<organism evidence="3 4">
    <name type="scientific">Cyphellophora attinorum</name>
    <dbReference type="NCBI Taxonomy" id="1664694"/>
    <lineage>
        <taxon>Eukaryota</taxon>
        <taxon>Fungi</taxon>
        <taxon>Dikarya</taxon>
        <taxon>Ascomycota</taxon>
        <taxon>Pezizomycotina</taxon>
        <taxon>Eurotiomycetes</taxon>
        <taxon>Chaetothyriomycetidae</taxon>
        <taxon>Chaetothyriales</taxon>
        <taxon>Cyphellophoraceae</taxon>
        <taxon>Cyphellophora</taxon>
    </lineage>
</organism>
<feature type="compositionally biased region" description="Low complexity" evidence="1">
    <location>
        <begin position="281"/>
        <end position="296"/>
    </location>
</feature>
<comment type="caution">
    <text evidence="3">The sequence shown here is derived from an EMBL/GenBank/DDBJ whole genome shotgun (WGS) entry which is preliminary data.</text>
</comment>
<dbReference type="PANTHER" id="PTHR38117">
    <property type="entry name" value="NACHT AND WD40 DOMAIN PROTEIN"/>
    <property type="match status" value="1"/>
</dbReference>
<dbReference type="STRING" id="1664694.A0A0N1P378"/>
<dbReference type="OrthoDB" id="5078320at2759"/>
<sequence>MPRKVAYTQITPIPSHIPRQMGIDLLHSHGELIELNPLVLEYHQIKPPRDAPADEFFSTWYEITERIQMVPGLGKLGSGKINFRGVYHDMPWGLQTHVYPPGGIDLRVKYSIKGNQPGEPPEPRELGSAAPAEGLYLREDIEIKCNFTMVGFVKKGMKDASKVMIDRLIKKAELIDAELLRQMMDAHGISDSQKGGSMSGHSPQPPNSPGLSAVGSGGGTPFSPNPSADQFKRHTMIAGSDVLRKREDAMRAAMYGNGYAPQPSPSLQHPNMSEMMGSHPSQQRQSSQSSYNNYSNPGLAIEMEGDTHFKRSPQPSPGLGAPRQSTYSELSGEGGNSHASRPSSVAQGGGTEISSGWGGSQTSSSPRVESHPGQGGYRYNPRDFAQELPANR</sequence>
<dbReference type="InterPro" id="IPR055481">
    <property type="entry name" value="DUF7053"/>
</dbReference>
<feature type="compositionally biased region" description="Polar residues" evidence="1">
    <location>
        <begin position="190"/>
        <end position="202"/>
    </location>
</feature>
<dbReference type="GeneID" id="28740992"/>
<evidence type="ECO:0000259" key="2">
    <source>
        <dbReference type="Pfam" id="PF23155"/>
    </source>
</evidence>
<dbReference type="PANTHER" id="PTHR38117:SF2">
    <property type="entry name" value="NACHT AND WD40 DOMAIN PROTEIN"/>
    <property type="match status" value="1"/>
</dbReference>
<dbReference type="Proteomes" id="UP000038010">
    <property type="component" value="Unassembled WGS sequence"/>
</dbReference>
<protein>
    <recommendedName>
        <fullName evidence="2">DUF7053 domain-containing protein</fullName>
    </recommendedName>
</protein>
<feature type="region of interest" description="Disordered" evidence="1">
    <location>
        <begin position="255"/>
        <end position="392"/>
    </location>
</feature>
<evidence type="ECO:0000313" key="3">
    <source>
        <dbReference type="EMBL" id="KPI44683.1"/>
    </source>
</evidence>
<keyword evidence="4" id="KW-1185">Reference proteome</keyword>
<reference evidence="3 4" key="1">
    <citation type="submission" date="2015-06" db="EMBL/GenBank/DDBJ databases">
        <title>Draft genome of the ant-associated black yeast Phialophora attae CBS 131958.</title>
        <authorList>
            <person name="Moreno L.F."/>
            <person name="Stielow B.J."/>
            <person name="de Hoog S."/>
            <person name="Vicente V.A."/>
            <person name="Weiss V.A."/>
            <person name="de Vries M."/>
            <person name="Cruz L.M."/>
            <person name="Souza E.M."/>
        </authorList>
    </citation>
    <scope>NUCLEOTIDE SEQUENCE [LARGE SCALE GENOMIC DNA]</scope>
    <source>
        <strain evidence="3 4">CBS 131958</strain>
    </source>
</reference>
<dbReference type="AlphaFoldDB" id="A0A0N1P378"/>
<dbReference type="VEuPathDB" id="FungiDB:AB675_8649"/>